<dbReference type="SMR" id="A0A1D6MV50"/>
<evidence type="ECO:0000313" key="1">
    <source>
        <dbReference type="EMBL" id="ONM32699.1"/>
    </source>
</evidence>
<proteinExistence type="predicted"/>
<name>A0A1D6MV50_MAIZE</name>
<gene>
    <name evidence="1" type="ORF">ZEAMMB73_Zm00001d041222</name>
</gene>
<dbReference type="EMBL" id="CM007649">
    <property type="protein sequence ID" value="ONM32699.1"/>
    <property type="molecule type" value="Genomic_DNA"/>
</dbReference>
<dbReference type="AlphaFoldDB" id="A0A1D6MV50"/>
<reference evidence="1" key="1">
    <citation type="submission" date="2015-12" db="EMBL/GenBank/DDBJ databases">
        <title>Update maize B73 reference genome by single molecule sequencing technologies.</title>
        <authorList>
            <consortium name="Maize Genome Sequencing Project"/>
            <person name="Ware D."/>
        </authorList>
    </citation>
    <scope>NUCLEOTIDE SEQUENCE [LARGE SCALE GENOMIC DNA]</scope>
    <source>
        <tissue evidence="1">Seedling</tissue>
    </source>
</reference>
<dbReference type="EMBL" id="CM007649">
    <property type="protein sequence ID" value="ONM32698.1"/>
    <property type="molecule type" value="Genomic_DNA"/>
</dbReference>
<accession>A0A1D6MV50</accession>
<protein>
    <submittedName>
        <fullName evidence="1">Uncharacterized protein</fullName>
    </submittedName>
</protein>
<sequence length="42" mass="4978">MAHSRTLAGCGDQKVLGHRHRLPHLRGFFMKFLFRFFELMST</sequence>
<organism evidence="1">
    <name type="scientific">Zea mays</name>
    <name type="common">Maize</name>
    <dbReference type="NCBI Taxonomy" id="4577"/>
    <lineage>
        <taxon>Eukaryota</taxon>
        <taxon>Viridiplantae</taxon>
        <taxon>Streptophyta</taxon>
        <taxon>Embryophyta</taxon>
        <taxon>Tracheophyta</taxon>
        <taxon>Spermatophyta</taxon>
        <taxon>Magnoliopsida</taxon>
        <taxon>Liliopsida</taxon>
        <taxon>Poales</taxon>
        <taxon>Poaceae</taxon>
        <taxon>PACMAD clade</taxon>
        <taxon>Panicoideae</taxon>
        <taxon>Andropogonodae</taxon>
        <taxon>Andropogoneae</taxon>
        <taxon>Tripsacinae</taxon>
        <taxon>Zea</taxon>
    </lineage>
</organism>
<dbReference type="InParanoid" id="A0A1D6MV50"/>